<feature type="non-terminal residue" evidence="2">
    <location>
        <position position="73"/>
    </location>
</feature>
<reference evidence="2 3" key="1">
    <citation type="journal article" date="2015" name="Fungal Genet. Biol.">
        <title>Evolution of novel wood decay mechanisms in Agaricales revealed by the genome sequences of Fistulina hepatica and Cylindrobasidium torrendii.</title>
        <authorList>
            <person name="Floudas D."/>
            <person name="Held B.W."/>
            <person name="Riley R."/>
            <person name="Nagy L.G."/>
            <person name="Koehler G."/>
            <person name="Ransdell A.S."/>
            <person name="Younus H."/>
            <person name="Chow J."/>
            <person name="Chiniquy J."/>
            <person name="Lipzen A."/>
            <person name="Tritt A."/>
            <person name="Sun H."/>
            <person name="Haridas S."/>
            <person name="LaButti K."/>
            <person name="Ohm R.A."/>
            <person name="Kues U."/>
            <person name="Blanchette R.A."/>
            <person name="Grigoriev I.V."/>
            <person name="Minto R.E."/>
            <person name="Hibbett D.S."/>
        </authorList>
    </citation>
    <scope>NUCLEOTIDE SEQUENCE [LARGE SCALE GENOMIC DNA]</scope>
    <source>
        <strain evidence="2 3">ATCC 64428</strain>
    </source>
</reference>
<dbReference type="EMBL" id="KN881650">
    <property type="protein sequence ID" value="KIY51518.1"/>
    <property type="molecule type" value="Genomic_DNA"/>
</dbReference>
<gene>
    <name evidence="2" type="ORF">FISHEDRAFT_5529</name>
</gene>
<evidence type="ECO:0000313" key="2">
    <source>
        <dbReference type="EMBL" id="KIY51518.1"/>
    </source>
</evidence>
<dbReference type="OrthoDB" id="2970175at2759"/>
<sequence>NGNPILVVDVFQAIFEAYQRPVTNEEVNRIGPSYLERCRPHYDVRCHDLGLRRNGDVWRRIDLLRGQRLFKGL</sequence>
<evidence type="ECO:0000313" key="3">
    <source>
        <dbReference type="Proteomes" id="UP000054144"/>
    </source>
</evidence>
<feature type="domain" description="DUF6699" evidence="1">
    <location>
        <begin position="2"/>
        <end position="73"/>
    </location>
</feature>
<dbReference type="InterPro" id="IPR046522">
    <property type="entry name" value="DUF6699"/>
</dbReference>
<dbReference type="Proteomes" id="UP000054144">
    <property type="component" value="Unassembled WGS sequence"/>
</dbReference>
<keyword evidence="3" id="KW-1185">Reference proteome</keyword>
<dbReference type="Pfam" id="PF20415">
    <property type="entry name" value="DUF6699"/>
    <property type="match status" value="1"/>
</dbReference>
<evidence type="ECO:0000259" key="1">
    <source>
        <dbReference type="Pfam" id="PF20415"/>
    </source>
</evidence>
<dbReference type="AlphaFoldDB" id="A0A0D7AL53"/>
<accession>A0A0D7AL53</accession>
<name>A0A0D7AL53_9AGAR</name>
<feature type="non-terminal residue" evidence="2">
    <location>
        <position position="1"/>
    </location>
</feature>
<organism evidence="2 3">
    <name type="scientific">Fistulina hepatica ATCC 64428</name>
    <dbReference type="NCBI Taxonomy" id="1128425"/>
    <lineage>
        <taxon>Eukaryota</taxon>
        <taxon>Fungi</taxon>
        <taxon>Dikarya</taxon>
        <taxon>Basidiomycota</taxon>
        <taxon>Agaricomycotina</taxon>
        <taxon>Agaricomycetes</taxon>
        <taxon>Agaricomycetidae</taxon>
        <taxon>Agaricales</taxon>
        <taxon>Fistulinaceae</taxon>
        <taxon>Fistulina</taxon>
    </lineage>
</organism>
<protein>
    <recommendedName>
        <fullName evidence="1">DUF6699 domain-containing protein</fullName>
    </recommendedName>
</protein>
<proteinExistence type="predicted"/>